<feature type="domain" description="TonB-dependent receptor-like beta-barrel" evidence="11">
    <location>
        <begin position="414"/>
        <end position="874"/>
    </location>
</feature>
<dbReference type="InterPro" id="IPR023997">
    <property type="entry name" value="TonB-dep_OMP_SusC/RagA_CS"/>
</dbReference>
<evidence type="ECO:0000256" key="5">
    <source>
        <dbReference type="ARBA" id="ARBA00023077"/>
    </source>
</evidence>
<dbReference type="InterPro" id="IPR039426">
    <property type="entry name" value="TonB-dep_rcpt-like"/>
</dbReference>
<dbReference type="Gene3D" id="2.170.130.10">
    <property type="entry name" value="TonB-dependent receptor, plug domain"/>
    <property type="match status" value="1"/>
</dbReference>
<evidence type="ECO:0000256" key="3">
    <source>
        <dbReference type="ARBA" id="ARBA00022452"/>
    </source>
</evidence>
<keyword evidence="5 9" id="KW-0798">TonB box</keyword>
<evidence type="ECO:0000256" key="9">
    <source>
        <dbReference type="RuleBase" id="RU003357"/>
    </source>
</evidence>
<dbReference type="SUPFAM" id="SSF49464">
    <property type="entry name" value="Carboxypeptidase regulatory domain-like"/>
    <property type="match status" value="1"/>
</dbReference>
<evidence type="ECO:0000256" key="7">
    <source>
        <dbReference type="ARBA" id="ARBA00023237"/>
    </source>
</evidence>
<evidence type="ECO:0000256" key="1">
    <source>
        <dbReference type="ARBA" id="ARBA00004571"/>
    </source>
</evidence>
<feature type="domain" description="TonB-dependent receptor plug" evidence="12">
    <location>
        <begin position="118"/>
        <end position="245"/>
    </location>
</feature>
<keyword evidence="6 8" id="KW-0472">Membrane</keyword>
<dbReference type="Gene3D" id="2.40.170.20">
    <property type="entry name" value="TonB-dependent receptor, beta-barrel domain"/>
    <property type="match status" value="1"/>
</dbReference>
<feature type="chain" id="PRO_5012228987" evidence="10">
    <location>
        <begin position="26"/>
        <end position="1007"/>
    </location>
</feature>
<keyword evidence="10" id="KW-0732">Signal</keyword>
<organism evidence="13 14">
    <name type="scientific">Cnuella takakiae</name>
    <dbReference type="NCBI Taxonomy" id="1302690"/>
    <lineage>
        <taxon>Bacteria</taxon>
        <taxon>Pseudomonadati</taxon>
        <taxon>Bacteroidota</taxon>
        <taxon>Chitinophagia</taxon>
        <taxon>Chitinophagales</taxon>
        <taxon>Chitinophagaceae</taxon>
        <taxon>Cnuella</taxon>
    </lineage>
</organism>
<name>A0A1M5H6V9_9BACT</name>
<protein>
    <submittedName>
        <fullName evidence="13">Iron complex outermembrane recepter protein</fullName>
    </submittedName>
</protein>
<keyword evidence="3 8" id="KW-1134">Transmembrane beta strand</keyword>
<gene>
    <name evidence="13" type="ORF">SAMN05444008_11854</name>
</gene>
<evidence type="ECO:0000256" key="6">
    <source>
        <dbReference type="ARBA" id="ARBA00023136"/>
    </source>
</evidence>
<dbReference type="SUPFAM" id="SSF56935">
    <property type="entry name" value="Porins"/>
    <property type="match status" value="1"/>
</dbReference>
<dbReference type="InterPro" id="IPR000531">
    <property type="entry name" value="Beta-barrel_TonB"/>
</dbReference>
<comment type="subcellular location">
    <subcellularLocation>
        <location evidence="1 8">Cell outer membrane</location>
        <topology evidence="1 8">Multi-pass membrane protein</topology>
    </subcellularLocation>
</comment>
<dbReference type="InterPro" id="IPR036942">
    <property type="entry name" value="Beta-barrel_TonB_sf"/>
</dbReference>
<dbReference type="Pfam" id="PF13715">
    <property type="entry name" value="CarbopepD_reg_2"/>
    <property type="match status" value="1"/>
</dbReference>
<dbReference type="InterPro" id="IPR037066">
    <property type="entry name" value="Plug_dom_sf"/>
</dbReference>
<keyword evidence="14" id="KW-1185">Reference proteome</keyword>
<dbReference type="InterPro" id="IPR008969">
    <property type="entry name" value="CarboxyPept-like_regulatory"/>
</dbReference>
<comment type="similarity">
    <text evidence="8 9">Belongs to the TonB-dependent receptor family.</text>
</comment>
<dbReference type="STRING" id="1302690.BUE76_03625"/>
<accession>A0A1M5H6V9</accession>
<keyword evidence="2 8" id="KW-0813">Transport</keyword>
<feature type="signal peptide" evidence="10">
    <location>
        <begin position="1"/>
        <end position="25"/>
    </location>
</feature>
<dbReference type="Pfam" id="PF07715">
    <property type="entry name" value="Plug"/>
    <property type="match status" value="1"/>
</dbReference>
<evidence type="ECO:0000259" key="11">
    <source>
        <dbReference type="Pfam" id="PF00593"/>
    </source>
</evidence>
<dbReference type="InterPro" id="IPR012910">
    <property type="entry name" value="Plug_dom"/>
</dbReference>
<sequence length="1007" mass="107863">MNFKRLLAAVGLFVLTLVYALPANAQTRTVTGRITDSRGQGIAGVSVVAKGTAVGTQTDANGNYSLSVPENAKSLSITAVGYGEQDLPISGSAVNVTLETAAANLNEVVVVGYGTQRRKDVTGSIATVTSKDFNKGVQVSPDQLIQGKVAGVQILNNSGQPGAAVSVRIRGASSVRTGNQPLFVVDGVPLSGNSARPGFDAPGGLGGTPEGNPLNFINPNDIASIDVLKDASAAAIYGSRAANGVVLITTKRGQSGAPKIDFSVSAGVSNMLRQIDVLDGNEYRAALQTYGISNANNYGANVDAMDEITRSAGVQNYNVAVGGGNESGRYRLSLGYLDQKGIVIGSGLKRMVSNFNGGFKFLESKRLGLDFNIIASQQREDLAPVTSSAGFEGSLIGQALQWNPTRPLRKADGSLNLNYTATDGFPATAYNPLATSEFYSDKAKVTSILASVTPYFKITNDLEYRMILGLNYGTGIRRSQVSNQSEVNAVRTNGGQAYYSNNETMSSQLTHTLNYTKEISDKLNLTALVGYEFQRFDAQGVNLNGIGFTSNARPYTNVFQGSSRTQRNFGSFADPTVELQSYFARANVNINDRFILTGTFRADGSNKFGGNNKYGYFPAFAGAWNIGNEDFVKGSFFNNLKLRAGWGRTGNQEFPAGAALDVFEYTGEGNGAIRQANVGNPDLKWETTTTTNVAVDFGILRNRLSGSLEYFFRRTDDLLFNFEAIPPAPAARYWSNLPFGYVQNSGIEFSLNGSVVNKSDFNVDLGVNVSFLQNRLKDFANATGGNRLLIQTGAISGQGLTGAFAQQFLNDRPLYSYSLAHYLGLDRDGNAQFEGGDANDPANRRYAGSPNPTTLLGFTANVGYKKFSFTANMNGALGHYIYNNTTQAALAIGNIGGNRNVANSVYNPAQLENRANSQPVSDRYLEKGDYFKMANATLGYNVGNIGKLFRGVNVFVTGQNLFVITNYSGFDPEVNSPRPINDVPSFGIEYTPYPSARTFTIGANFSL</sequence>
<evidence type="ECO:0000313" key="14">
    <source>
        <dbReference type="Proteomes" id="UP000184368"/>
    </source>
</evidence>
<dbReference type="InterPro" id="IPR023996">
    <property type="entry name" value="TonB-dep_OMP_SusC/RagA"/>
</dbReference>
<dbReference type="NCBIfam" id="TIGR04057">
    <property type="entry name" value="SusC_RagA_signa"/>
    <property type="match status" value="1"/>
</dbReference>
<proteinExistence type="inferred from homology"/>
<dbReference type="GO" id="GO:0009279">
    <property type="term" value="C:cell outer membrane"/>
    <property type="evidence" value="ECO:0007669"/>
    <property type="project" value="UniProtKB-SubCell"/>
</dbReference>
<dbReference type="FunFam" id="2.170.130.10:FF:000008">
    <property type="entry name" value="SusC/RagA family TonB-linked outer membrane protein"/>
    <property type="match status" value="1"/>
</dbReference>
<dbReference type="PROSITE" id="PS52016">
    <property type="entry name" value="TONB_DEPENDENT_REC_3"/>
    <property type="match status" value="1"/>
</dbReference>
<dbReference type="AlphaFoldDB" id="A0A1M5H6V9"/>
<evidence type="ECO:0000256" key="8">
    <source>
        <dbReference type="PROSITE-ProRule" id="PRU01360"/>
    </source>
</evidence>
<evidence type="ECO:0000259" key="12">
    <source>
        <dbReference type="Pfam" id="PF07715"/>
    </source>
</evidence>
<keyword evidence="7 8" id="KW-0998">Cell outer membrane</keyword>
<evidence type="ECO:0000313" key="13">
    <source>
        <dbReference type="EMBL" id="SHG11633.1"/>
    </source>
</evidence>
<evidence type="ECO:0000256" key="2">
    <source>
        <dbReference type="ARBA" id="ARBA00022448"/>
    </source>
</evidence>
<evidence type="ECO:0000256" key="10">
    <source>
        <dbReference type="SAM" id="SignalP"/>
    </source>
</evidence>
<dbReference type="Proteomes" id="UP000184368">
    <property type="component" value="Unassembled WGS sequence"/>
</dbReference>
<dbReference type="NCBIfam" id="TIGR04056">
    <property type="entry name" value="OMP_RagA_SusC"/>
    <property type="match status" value="1"/>
</dbReference>
<dbReference type="OrthoDB" id="9768177at2"/>
<dbReference type="Pfam" id="PF00593">
    <property type="entry name" value="TonB_dep_Rec_b-barrel"/>
    <property type="match status" value="1"/>
</dbReference>
<dbReference type="Gene3D" id="2.60.40.1120">
    <property type="entry name" value="Carboxypeptidase-like, regulatory domain"/>
    <property type="match status" value="1"/>
</dbReference>
<dbReference type="RefSeq" id="WP_073046929.1">
    <property type="nucleotide sequence ID" value="NZ_FQUO01000018.1"/>
</dbReference>
<keyword evidence="4 8" id="KW-0812">Transmembrane</keyword>
<evidence type="ECO:0000256" key="4">
    <source>
        <dbReference type="ARBA" id="ARBA00022692"/>
    </source>
</evidence>
<reference evidence="13 14" key="1">
    <citation type="submission" date="2016-11" db="EMBL/GenBank/DDBJ databases">
        <authorList>
            <person name="Jaros S."/>
            <person name="Januszkiewicz K."/>
            <person name="Wedrychowicz H."/>
        </authorList>
    </citation>
    <scope>NUCLEOTIDE SEQUENCE [LARGE SCALE GENOMIC DNA]</scope>
    <source>
        <strain evidence="13 14">DSM 26897</strain>
    </source>
</reference>
<dbReference type="EMBL" id="FQUO01000018">
    <property type="protein sequence ID" value="SHG11633.1"/>
    <property type="molecule type" value="Genomic_DNA"/>
</dbReference>